<sequence>MWSSIRLPYVPLFAFMIISISFIMIYPHFHQRFISNYELSVTMPFFSSFPHSFLTPLPSHLLMQNYRQGLTGHVEERCSL</sequence>
<accession>A0A2C9VGJ2</accession>
<keyword evidence="1" id="KW-1133">Transmembrane helix</keyword>
<evidence type="ECO:0000256" key="1">
    <source>
        <dbReference type="SAM" id="Phobius"/>
    </source>
</evidence>
<name>A0A2C9VGJ2_MANES</name>
<reference evidence="2" key="1">
    <citation type="submission" date="2016-02" db="EMBL/GenBank/DDBJ databases">
        <title>WGS assembly of Manihot esculenta.</title>
        <authorList>
            <person name="Bredeson J.V."/>
            <person name="Prochnik S.E."/>
            <person name="Lyons J.B."/>
            <person name="Schmutz J."/>
            <person name="Grimwood J."/>
            <person name="Vrebalov J."/>
            <person name="Bart R.S."/>
            <person name="Amuge T."/>
            <person name="Ferguson M.E."/>
            <person name="Green R."/>
            <person name="Putnam N."/>
            <person name="Stites J."/>
            <person name="Rounsley S."/>
            <person name="Rokhsar D.S."/>
        </authorList>
    </citation>
    <scope>NUCLEOTIDE SEQUENCE [LARGE SCALE GENOMIC DNA]</scope>
    <source>
        <tissue evidence="2">Leaf</tissue>
    </source>
</reference>
<evidence type="ECO:0000313" key="2">
    <source>
        <dbReference type="EMBL" id="OAY44474.1"/>
    </source>
</evidence>
<organism evidence="2">
    <name type="scientific">Manihot esculenta</name>
    <name type="common">Cassava</name>
    <name type="synonym">Jatropha manihot</name>
    <dbReference type="NCBI Taxonomy" id="3983"/>
    <lineage>
        <taxon>Eukaryota</taxon>
        <taxon>Viridiplantae</taxon>
        <taxon>Streptophyta</taxon>
        <taxon>Embryophyta</taxon>
        <taxon>Tracheophyta</taxon>
        <taxon>Spermatophyta</taxon>
        <taxon>Magnoliopsida</taxon>
        <taxon>eudicotyledons</taxon>
        <taxon>Gunneridae</taxon>
        <taxon>Pentapetalae</taxon>
        <taxon>rosids</taxon>
        <taxon>fabids</taxon>
        <taxon>Malpighiales</taxon>
        <taxon>Euphorbiaceae</taxon>
        <taxon>Crotonoideae</taxon>
        <taxon>Manihoteae</taxon>
        <taxon>Manihot</taxon>
    </lineage>
</organism>
<gene>
    <name evidence="2" type="ORF">MANES_08G153500</name>
</gene>
<proteinExistence type="predicted"/>
<keyword evidence="1" id="KW-0812">Transmembrane</keyword>
<dbReference type="AlphaFoldDB" id="A0A2C9VGJ2"/>
<protein>
    <submittedName>
        <fullName evidence="2">Uncharacterized protein</fullName>
    </submittedName>
</protein>
<feature type="transmembrane region" description="Helical" evidence="1">
    <location>
        <begin position="6"/>
        <end position="26"/>
    </location>
</feature>
<keyword evidence="1" id="KW-0472">Membrane</keyword>
<dbReference type="EMBL" id="CM004394">
    <property type="protein sequence ID" value="OAY44474.1"/>
    <property type="molecule type" value="Genomic_DNA"/>
</dbReference>